<evidence type="ECO:0000256" key="1">
    <source>
        <dbReference type="ARBA" id="ARBA00007406"/>
    </source>
</evidence>
<comment type="caution">
    <text evidence="6">The sequence shown here is derived from an EMBL/GenBank/DDBJ whole genome shotgun (WGS) entry which is preliminary data.</text>
</comment>
<evidence type="ECO:0000313" key="7">
    <source>
        <dbReference type="Proteomes" id="UP000610558"/>
    </source>
</evidence>
<dbReference type="Gene3D" id="3.40.50.720">
    <property type="entry name" value="NAD(P)-binding Rossmann-like Domain"/>
    <property type="match status" value="1"/>
</dbReference>
<dbReference type="InterPro" id="IPR006424">
    <property type="entry name" value="Glyceraldehyde-3-P_DH_1"/>
</dbReference>
<dbReference type="GO" id="GO:0051287">
    <property type="term" value="F:NAD binding"/>
    <property type="evidence" value="ECO:0007669"/>
    <property type="project" value="InterPro"/>
</dbReference>
<dbReference type="SMART" id="SM00846">
    <property type="entry name" value="Gp_dh_N"/>
    <property type="match status" value="1"/>
</dbReference>
<dbReference type="InterPro" id="IPR020828">
    <property type="entry name" value="GlycerAld_3-P_DH_NAD(P)-bd"/>
</dbReference>
<dbReference type="GO" id="GO:0016620">
    <property type="term" value="F:oxidoreductase activity, acting on the aldehyde or oxo group of donors, NAD or NADP as acceptor"/>
    <property type="evidence" value="ECO:0007669"/>
    <property type="project" value="InterPro"/>
</dbReference>
<dbReference type="FunFam" id="3.30.360.10:FF:000002">
    <property type="entry name" value="Glyceraldehyde-3-phosphate dehydrogenase"/>
    <property type="match status" value="1"/>
</dbReference>
<organism evidence="6 7">
    <name type="scientific">Spongiibacter pelagi</name>
    <dbReference type="NCBI Taxonomy" id="2760804"/>
    <lineage>
        <taxon>Bacteria</taxon>
        <taxon>Pseudomonadati</taxon>
        <taxon>Pseudomonadota</taxon>
        <taxon>Gammaproteobacteria</taxon>
        <taxon>Cellvibrionales</taxon>
        <taxon>Spongiibacteraceae</taxon>
        <taxon>Spongiibacter</taxon>
    </lineage>
</organism>
<name>A0A927GVW6_9GAMM</name>
<protein>
    <recommendedName>
        <fullName evidence="4">Glyceraldehyde-3-phosphate dehydrogenase</fullName>
        <ecNumber evidence="4">1.2.1.-</ecNumber>
    </recommendedName>
</protein>
<dbReference type="PROSITE" id="PS00071">
    <property type="entry name" value="GAPDH"/>
    <property type="match status" value="1"/>
</dbReference>
<dbReference type="PRINTS" id="PR00078">
    <property type="entry name" value="G3PDHDRGNASE"/>
</dbReference>
<proteinExistence type="inferred from homology"/>
<dbReference type="CDD" id="cd18126">
    <property type="entry name" value="GAPDH_I_C"/>
    <property type="match status" value="1"/>
</dbReference>
<dbReference type="NCBIfam" id="TIGR01534">
    <property type="entry name" value="GAPDH-I"/>
    <property type="match status" value="1"/>
</dbReference>
<comment type="similarity">
    <text evidence="1 3">Belongs to the glyceraldehyde-3-phosphate dehydrogenase family.</text>
</comment>
<keyword evidence="2 4" id="KW-0560">Oxidoreductase</keyword>
<dbReference type="AlphaFoldDB" id="A0A927GVW6"/>
<dbReference type="InterPro" id="IPR020830">
    <property type="entry name" value="GlycerAld_3-P_DH_AS"/>
</dbReference>
<reference evidence="6" key="1">
    <citation type="submission" date="2020-09" db="EMBL/GenBank/DDBJ databases">
        <authorList>
            <person name="Yoon J.-W."/>
        </authorList>
    </citation>
    <scope>NUCLEOTIDE SEQUENCE</scope>
    <source>
        <strain evidence="6">KMU-158</strain>
    </source>
</reference>
<accession>A0A927GVW6</accession>
<dbReference type="InterPro" id="IPR020831">
    <property type="entry name" value="GlycerAld/Erythrose_P_DH"/>
</dbReference>
<dbReference type="Proteomes" id="UP000610558">
    <property type="component" value="Unassembled WGS sequence"/>
</dbReference>
<dbReference type="InterPro" id="IPR020829">
    <property type="entry name" value="GlycerAld_3-P_DH_cat"/>
</dbReference>
<dbReference type="GO" id="GO:0006006">
    <property type="term" value="P:glucose metabolic process"/>
    <property type="evidence" value="ECO:0007669"/>
    <property type="project" value="InterPro"/>
</dbReference>
<dbReference type="GO" id="GO:0050661">
    <property type="term" value="F:NADP binding"/>
    <property type="evidence" value="ECO:0007669"/>
    <property type="project" value="InterPro"/>
</dbReference>
<evidence type="ECO:0000313" key="6">
    <source>
        <dbReference type="EMBL" id="MBD2859096.1"/>
    </source>
</evidence>
<dbReference type="SUPFAM" id="SSF51735">
    <property type="entry name" value="NAD(P)-binding Rossmann-fold domains"/>
    <property type="match status" value="1"/>
</dbReference>
<evidence type="ECO:0000259" key="5">
    <source>
        <dbReference type="SMART" id="SM00846"/>
    </source>
</evidence>
<dbReference type="SUPFAM" id="SSF55347">
    <property type="entry name" value="Glyceraldehyde-3-phosphate dehydrogenase-like, C-terminal domain"/>
    <property type="match status" value="1"/>
</dbReference>
<dbReference type="PANTHER" id="PTHR43454">
    <property type="entry name" value="GLYCERALDEHYDE-3-PHOSPHATE DEHYDROGENASE"/>
    <property type="match status" value="1"/>
</dbReference>
<gene>
    <name evidence="6" type="ORF">IB286_08745</name>
</gene>
<evidence type="ECO:0000256" key="3">
    <source>
        <dbReference type="RuleBase" id="RU000397"/>
    </source>
</evidence>
<feature type="domain" description="Glyceraldehyde 3-phosphate dehydrogenase NAD(P) binding" evidence="5">
    <location>
        <begin position="136"/>
        <end position="298"/>
    </location>
</feature>
<dbReference type="PANTHER" id="PTHR43454:SF1">
    <property type="entry name" value="GLYCERALDEHYDE 3-PHOSPHATE DEHYDROGENASE NAD(P) BINDING DOMAIN-CONTAINING PROTEIN"/>
    <property type="match status" value="1"/>
</dbReference>
<dbReference type="EMBL" id="JACXLD010000004">
    <property type="protein sequence ID" value="MBD2859096.1"/>
    <property type="molecule type" value="Genomic_DNA"/>
</dbReference>
<dbReference type="CDD" id="cd05214">
    <property type="entry name" value="GAPDH_I_N"/>
    <property type="match status" value="1"/>
</dbReference>
<keyword evidence="7" id="KW-1185">Reference proteome</keyword>
<dbReference type="Gene3D" id="3.30.360.10">
    <property type="entry name" value="Dihydrodipicolinate Reductase, domain 2"/>
    <property type="match status" value="1"/>
</dbReference>
<evidence type="ECO:0000256" key="4">
    <source>
        <dbReference type="RuleBase" id="RU361160"/>
    </source>
</evidence>
<sequence>MTERKRERPSDYFADWKEREALAEGMIPLIGKLYRANNVKTYIYGKNLVNLSVLDIMQAHRFVRQVEKNELSEFETFPVIQALAELDLGTAHIDAGRIAVAYEHEGRAAGKSVSEFVKEQVADLVGGTKEPARPPRDVVLYGFGRIGRLMARLLVEKAGGGGNLRLRAVVVRQGGAENDLVKRASLLRRDSVHGPFNGTIRVDEERQSFVANGVEVKVIYANSPEEVDYTAYGINDAILVDNTGKWRDSEGLSVHLSRPGISKVILTAPGKGDMKNIVHGVNNNEILDSDTIISAASCTTNAIAPPLKVLDEKFGVESGHIETVHSYTNDQNLIDNYHKGDRRGRSAPLNMVISETGAAKAVGKVLPQMLGKLTGNAIRVPTPNVSLAILKLNLKTETTVEELNEYMRGVALHSPLRKQIDYSNSPEVVSSDFVGSRHACVFDSEATIVNGKTCILYCWYDNEFGYSCQVHRVLEQMAGVKYAVYPRD</sequence>
<dbReference type="Pfam" id="PF02800">
    <property type="entry name" value="Gp_dh_C"/>
    <property type="match status" value="1"/>
</dbReference>
<dbReference type="Pfam" id="PF00044">
    <property type="entry name" value="Gp_dh_N"/>
    <property type="match status" value="1"/>
</dbReference>
<dbReference type="RefSeq" id="WP_190764563.1">
    <property type="nucleotide sequence ID" value="NZ_JACXLD010000004.1"/>
</dbReference>
<dbReference type="InterPro" id="IPR036291">
    <property type="entry name" value="NAD(P)-bd_dom_sf"/>
</dbReference>
<evidence type="ECO:0000256" key="2">
    <source>
        <dbReference type="ARBA" id="ARBA00023002"/>
    </source>
</evidence>
<dbReference type="EC" id="1.2.1.-" evidence="4"/>
<dbReference type="NCBIfam" id="NF006139">
    <property type="entry name" value="PRK08289.1"/>
    <property type="match status" value="1"/>
</dbReference>